<proteinExistence type="predicted"/>
<dbReference type="EMBL" id="JBEPMB010000001">
    <property type="protein sequence ID" value="MET3612432.1"/>
    <property type="molecule type" value="Genomic_DNA"/>
</dbReference>
<evidence type="ECO:0000256" key="4">
    <source>
        <dbReference type="ARBA" id="ARBA00023002"/>
    </source>
</evidence>
<organism evidence="7 8">
    <name type="scientific">Rhizobium aquaticum</name>
    <dbReference type="NCBI Taxonomy" id="1549636"/>
    <lineage>
        <taxon>Bacteria</taxon>
        <taxon>Pseudomonadati</taxon>
        <taxon>Pseudomonadota</taxon>
        <taxon>Alphaproteobacteria</taxon>
        <taxon>Hyphomicrobiales</taxon>
        <taxon>Rhizobiaceae</taxon>
        <taxon>Rhizobium/Agrobacterium group</taxon>
        <taxon>Rhizobium</taxon>
    </lineage>
</organism>
<accession>A0ABV2IVB5</accession>
<keyword evidence="3" id="KW-0274">FAD</keyword>
<name>A0ABV2IVB5_9HYPH</name>
<dbReference type="InterPro" id="IPR050493">
    <property type="entry name" value="FAD-dep_Monooxygenase_BioMet"/>
</dbReference>
<keyword evidence="2" id="KW-0285">Flavoprotein</keyword>
<evidence type="ECO:0000256" key="1">
    <source>
        <dbReference type="ARBA" id="ARBA00001974"/>
    </source>
</evidence>
<reference evidence="7 8" key="1">
    <citation type="submission" date="2024-06" db="EMBL/GenBank/DDBJ databases">
        <title>Genomic Encyclopedia of Type Strains, Phase IV (KMG-IV): sequencing the most valuable type-strain genomes for metagenomic binning, comparative biology and taxonomic classification.</title>
        <authorList>
            <person name="Goeker M."/>
        </authorList>
    </citation>
    <scope>NUCLEOTIDE SEQUENCE [LARGE SCALE GENOMIC DNA]</scope>
    <source>
        <strain evidence="7 8">DSM 29780</strain>
    </source>
</reference>
<evidence type="ECO:0000256" key="5">
    <source>
        <dbReference type="ARBA" id="ARBA00023033"/>
    </source>
</evidence>
<evidence type="ECO:0000256" key="3">
    <source>
        <dbReference type="ARBA" id="ARBA00022827"/>
    </source>
</evidence>
<dbReference type="InterPro" id="IPR002938">
    <property type="entry name" value="FAD-bd"/>
</dbReference>
<protein>
    <submittedName>
        <fullName evidence="7">Salicylate hydroxylase</fullName>
        <ecNumber evidence="7">1.14.13.1</ecNumber>
    </submittedName>
</protein>
<dbReference type="SUPFAM" id="SSF51905">
    <property type="entry name" value="FAD/NAD(P)-binding domain"/>
    <property type="match status" value="1"/>
</dbReference>
<dbReference type="PANTHER" id="PTHR13789">
    <property type="entry name" value="MONOOXYGENASE"/>
    <property type="match status" value="1"/>
</dbReference>
<dbReference type="PANTHER" id="PTHR13789:SF318">
    <property type="entry name" value="GERANYLGERANYL DIPHOSPHATE REDUCTASE"/>
    <property type="match status" value="1"/>
</dbReference>
<evidence type="ECO:0000256" key="2">
    <source>
        <dbReference type="ARBA" id="ARBA00022630"/>
    </source>
</evidence>
<keyword evidence="8" id="KW-1185">Reference proteome</keyword>
<evidence type="ECO:0000259" key="6">
    <source>
        <dbReference type="Pfam" id="PF01494"/>
    </source>
</evidence>
<evidence type="ECO:0000313" key="7">
    <source>
        <dbReference type="EMBL" id="MET3612432.1"/>
    </source>
</evidence>
<feature type="domain" description="FAD-binding" evidence="6">
    <location>
        <begin position="6"/>
        <end position="340"/>
    </location>
</feature>
<dbReference type="PRINTS" id="PR00420">
    <property type="entry name" value="RNGMNOXGNASE"/>
</dbReference>
<keyword evidence="4 7" id="KW-0560">Oxidoreductase</keyword>
<dbReference type="Gene3D" id="3.50.50.60">
    <property type="entry name" value="FAD/NAD(P)-binding domain"/>
    <property type="match status" value="1"/>
</dbReference>
<comment type="cofactor">
    <cofactor evidence="1">
        <name>FAD</name>
        <dbReference type="ChEBI" id="CHEBI:57692"/>
    </cofactor>
</comment>
<comment type="caution">
    <text evidence="7">The sequence shown here is derived from an EMBL/GenBank/DDBJ whole genome shotgun (WGS) entry which is preliminary data.</text>
</comment>
<dbReference type="Pfam" id="PF01494">
    <property type="entry name" value="FAD_binding_3"/>
    <property type="match status" value="1"/>
</dbReference>
<sequence>MAVQSAIVVGAGVAGLTAALSLAEIGMRITIIEQSAQMSEVGAGLQISANGARVLDRLGVLPLISSQWLQPDCVTLASGATLADLASVPLGRFGVARWGGPYGVLHRATLQQALLKKVEDNPSISLMLGTRIDKPSKEALEAEAGMKADLFVGADGVWSKMRTLVEGAGQAKFSGFVAWRFVIPEQDAPAFILRNRVTAFTGPDAHMVCYPLKDVGAINLVAISSGEDPGHAWSISPTDEQRREFVSRALAGWNHTLCETLLAAPKPTWWPLFGVSDGHWTDNSDLVLIGDAAHAMLPFAAQGAVMAIEDAYDLAAMVRTMPIGAAVLRYEAVRRARVAKVRARGDFNRFAYHARGPIRLARDAVFALSPPTRLAAKLDWIYGYKAGEQPA</sequence>
<dbReference type="InterPro" id="IPR036188">
    <property type="entry name" value="FAD/NAD-bd_sf"/>
</dbReference>
<dbReference type="EC" id="1.14.13.1" evidence="7"/>
<dbReference type="Proteomes" id="UP001549047">
    <property type="component" value="Unassembled WGS sequence"/>
</dbReference>
<dbReference type="GO" id="GO:0018658">
    <property type="term" value="F:salicylate 1-monooxygenase activity"/>
    <property type="evidence" value="ECO:0007669"/>
    <property type="project" value="UniProtKB-EC"/>
</dbReference>
<keyword evidence="5" id="KW-0503">Monooxygenase</keyword>
<dbReference type="RefSeq" id="WP_354554993.1">
    <property type="nucleotide sequence ID" value="NZ_JBEPMB010000001.1"/>
</dbReference>
<gene>
    <name evidence="7" type="ORF">ABID16_000737</name>
</gene>
<evidence type="ECO:0000313" key="8">
    <source>
        <dbReference type="Proteomes" id="UP001549047"/>
    </source>
</evidence>
<dbReference type="SUPFAM" id="SSF54373">
    <property type="entry name" value="FAD-linked reductases, C-terminal domain"/>
    <property type="match status" value="1"/>
</dbReference>